<organism evidence="2 3">
    <name type="scientific">Vicia faba</name>
    <name type="common">Broad bean</name>
    <name type="synonym">Faba vulgaris</name>
    <dbReference type="NCBI Taxonomy" id="3906"/>
    <lineage>
        <taxon>Eukaryota</taxon>
        <taxon>Viridiplantae</taxon>
        <taxon>Streptophyta</taxon>
        <taxon>Embryophyta</taxon>
        <taxon>Tracheophyta</taxon>
        <taxon>Spermatophyta</taxon>
        <taxon>Magnoliopsida</taxon>
        <taxon>eudicotyledons</taxon>
        <taxon>Gunneridae</taxon>
        <taxon>Pentapetalae</taxon>
        <taxon>rosids</taxon>
        <taxon>fabids</taxon>
        <taxon>Fabales</taxon>
        <taxon>Fabaceae</taxon>
        <taxon>Papilionoideae</taxon>
        <taxon>50 kb inversion clade</taxon>
        <taxon>NPAAA clade</taxon>
        <taxon>Hologalegina</taxon>
        <taxon>IRL clade</taxon>
        <taxon>Fabeae</taxon>
        <taxon>Vicia</taxon>
    </lineage>
</organism>
<gene>
    <name evidence="2" type="ORF">VFH_I219640</name>
</gene>
<keyword evidence="3" id="KW-1185">Reference proteome</keyword>
<protein>
    <recommendedName>
        <fullName evidence="1">DUF7745 domain-containing protein</fullName>
    </recommendedName>
</protein>
<dbReference type="InterPro" id="IPR056647">
    <property type="entry name" value="DUF7745"/>
</dbReference>
<evidence type="ECO:0000313" key="3">
    <source>
        <dbReference type="Proteomes" id="UP001157006"/>
    </source>
</evidence>
<dbReference type="PANTHER" id="PTHR48154">
    <property type="entry name" value="PROTEIN, PUTATIVE-RELATED"/>
    <property type="match status" value="1"/>
</dbReference>
<accession>A0AAV0YKG5</accession>
<feature type="domain" description="DUF7745" evidence="1">
    <location>
        <begin position="198"/>
        <end position="264"/>
    </location>
</feature>
<reference evidence="2 3" key="1">
    <citation type="submission" date="2023-01" db="EMBL/GenBank/DDBJ databases">
        <authorList>
            <person name="Kreplak J."/>
        </authorList>
    </citation>
    <scope>NUCLEOTIDE SEQUENCE [LARGE SCALE GENOMIC DNA]</scope>
</reference>
<dbReference type="AlphaFoldDB" id="A0AAV0YKG5"/>
<proteinExistence type="predicted"/>
<dbReference type="PANTHER" id="PTHR48154:SF1">
    <property type="entry name" value="PROTEIN, PUTATIVE-RELATED"/>
    <property type="match status" value="1"/>
</dbReference>
<feature type="domain" description="DUF7745" evidence="1">
    <location>
        <begin position="17"/>
        <end position="197"/>
    </location>
</feature>
<dbReference type="EMBL" id="OX451736">
    <property type="protein sequence ID" value="CAI8585698.1"/>
    <property type="molecule type" value="Genomic_DNA"/>
</dbReference>
<name>A0AAV0YKG5_VICFA</name>
<evidence type="ECO:0000259" key="1">
    <source>
        <dbReference type="Pfam" id="PF24924"/>
    </source>
</evidence>
<dbReference type="Pfam" id="PF24924">
    <property type="entry name" value="DUF7745"/>
    <property type="match status" value="2"/>
</dbReference>
<evidence type="ECO:0000313" key="2">
    <source>
        <dbReference type="EMBL" id="CAI8585698.1"/>
    </source>
</evidence>
<sequence length="264" mass="30530">MQEEILENHERANFGLQQLASTVPENSPFTKRHGRLLSLVTSSPDEDMVKVLFQFFDPLHHSFTFPDYQLVPIIEEFSQLLGVPILNQSPFNGMERDPKPKEISQALYLQRPDVVANWETRSGIKEFLAKFLLEKAHYFWDTLDLQAFEEVLAFLIYGMVLFPNTDQLIDVKAVKIFLSHNSVPTLLGDILHSFHTHTFGYARRDGPHDVLVQGIMFNYEGDVQGYRQRFIRAWGMVNKVDSKILGHKNSIPLDPYLKWVRARA</sequence>
<dbReference type="Proteomes" id="UP001157006">
    <property type="component" value="Chromosome 1L"/>
</dbReference>